<accession>A0A5B7DRU1</accession>
<keyword evidence="2" id="KW-1133">Transmembrane helix</keyword>
<dbReference type="AlphaFoldDB" id="A0A5B7DRU1"/>
<evidence type="ECO:0000313" key="3">
    <source>
        <dbReference type="EMBL" id="MPC23867.1"/>
    </source>
</evidence>
<name>A0A5B7DRU1_PORTR</name>
<evidence type="ECO:0000256" key="1">
    <source>
        <dbReference type="SAM" id="MobiDB-lite"/>
    </source>
</evidence>
<keyword evidence="4" id="KW-1185">Reference proteome</keyword>
<keyword evidence="2" id="KW-0472">Membrane</keyword>
<gene>
    <name evidence="3" type="ORF">E2C01_016933</name>
</gene>
<evidence type="ECO:0000256" key="2">
    <source>
        <dbReference type="SAM" id="Phobius"/>
    </source>
</evidence>
<comment type="caution">
    <text evidence="3">The sequence shown here is derived from an EMBL/GenBank/DDBJ whole genome shotgun (WGS) entry which is preliminary data.</text>
</comment>
<reference evidence="3 4" key="1">
    <citation type="submission" date="2019-05" db="EMBL/GenBank/DDBJ databases">
        <title>Another draft genome of Portunus trituberculatus and its Hox gene families provides insights of decapod evolution.</title>
        <authorList>
            <person name="Jeong J.-H."/>
            <person name="Song I."/>
            <person name="Kim S."/>
            <person name="Choi T."/>
            <person name="Kim D."/>
            <person name="Ryu S."/>
            <person name="Kim W."/>
        </authorList>
    </citation>
    <scope>NUCLEOTIDE SEQUENCE [LARGE SCALE GENOMIC DNA]</scope>
    <source>
        <tissue evidence="3">Muscle</tissue>
    </source>
</reference>
<proteinExistence type="predicted"/>
<keyword evidence="2" id="KW-0812">Transmembrane</keyword>
<organism evidence="3 4">
    <name type="scientific">Portunus trituberculatus</name>
    <name type="common">Swimming crab</name>
    <name type="synonym">Neptunus trituberculatus</name>
    <dbReference type="NCBI Taxonomy" id="210409"/>
    <lineage>
        <taxon>Eukaryota</taxon>
        <taxon>Metazoa</taxon>
        <taxon>Ecdysozoa</taxon>
        <taxon>Arthropoda</taxon>
        <taxon>Crustacea</taxon>
        <taxon>Multicrustacea</taxon>
        <taxon>Malacostraca</taxon>
        <taxon>Eumalacostraca</taxon>
        <taxon>Eucarida</taxon>
        <taxon>Decapoda</taxon>
        <taxon>Pleocyemata</taxon>
        <taxon>Brachyura</taxon>
        <taxon>Eubrachyura</taxon>
        <taxon>Portunoidea</taxon>
        <taxon>Portunidae</taxon>
        <taxon>Portuninae</taxon>
        <taxon>Portunus</taxon>
    </lineage>
</organism>
<feature type="transmembrane region" description="Helical" evidence="2">
    <location>
        <begin position="60"/>
        <end position="84"/>
    </location>
</feature>
<protein>
    <submittedName>
        <fullName evidence="3">Uncharacterized protein</fullName>
    </submittedName>
</protein>
<dbReference type="EMBL" id="VSRR010001263">
    <property type="protein sequence ID" value="MPC23867.1"/>
    <property type="molecule type" value="Genomic_DNA"/>
</dbReference>
<evidence type="ECO:0000313" key="4">
    <source>
        <dbReference type="Proteomes" id="UP000324222"/>
    </source>
</evidence>
<sequence length="131" mass="14555">MAGNAANYYNWNPYGQYYENPSYHTDQQAAYHHSYPTTSYSGHHAGYHAGYPSLHSLSSFIGLDTGLSILAFLAFALWLIHLFLPQLRDGLGLGQGFFRSLHPSQAPPPSILDKTEEEVVREVLGEPRGTS</sequence>
<feature type="compositionally biased region" description="Basic and acidic residues" evidence="1">
    <location>
        <begin position="113"/>
        <end position="125"/>
    </location>
</feature>
<feature type="region of interest" description="Disordered" evidence="1">
    <location>
        <begin position="104"/>
        <end position="131"/>
    </location>
</feature>
<dbReference type="Proteomes" id="UP000324222">
    <property type="component" value="Unassembled WGS sequence"/>
</dbReference>